<protein>
    <recommendedName>
        <fullName evidence="1">RNase H type-1 domain-containing protein</fullName>
    </recommendedName>
</protein>
<dbReference type="Gene3D" id="3.30.420.10">
    <property type="entry name" value="Ribonuclease H-like superfamily/Ribonuclease H"/>
    <property type="match status" value="1"/>
</dbReference>
<name>A0ABR0PHX3_GOSAR</name>
<sequence>MNVLSKLWNASGNSRLGMAKRQPPNLGWIKINTDGAANTDENWLAAGGVLRAFSENWVRGCQRFIGRGSTVNSELWVILHGLEIVQNRRSNKIIIEIDCMMAVEIMIKEG</sequence>
<organism evidence="2 3">
    <name type="scientific">Gossypium arboreum</name>
    <name type="common">Tree cotton</name>
    <name type="synonym">Gossypium nanking</name>
    <dbReference type="NCBI Taxonomy" id="29729"/>
    <lineage>
        <taxon>Eukaryota</taxon>
        <taxon>Viridiplantae</taxon>
        <taxon>Streptophyta</taxon>
        <taxon>Embryophyta</taxon>
        <taxon>Tracheophyta</taxon>
        <taxon>Spermatophyta</taxon>
        <taxon>Magnoliopsida</taxon>
        <taxon>eudicotyledons</taxon>
        <taxon>Gunneridae</taxon>
        <taxon>Pentapetalae</taxon>
        <taxon>rosids</taxon>
        <taxon>malvids</taxon>
        <taxon>Malvales</taxon>
        <taxon>Malvaceae</taxon>
        <taxon>Malvoideae</taxon>
        <taxon>Gossypium</taxon>
    </lineage>
</organism>
<dbReference type="InterPro" id="IPR002156">
    <property type="entry name" value="RNaseH_domain"/>
</dbReference>
<dbReference type="SUPFAM" id="SSF53098">
    <property type="entry name" value="Ribonuclease H-like"/>
    <property type="match status" value="1"/>
</dbReference>
<proteinExistence type="predicted"/>
<dbReference type="CDD" id="cd06222">
    <property type="entry name" value="RNase_H_like"/>
    <property type="match status" value="1"/>
</dbReference>
<dbReference type="Pfam" id="PF13456">
    <property type="entry name" value="RVT_3"/>
    <property type="match status" value="1"/>
</dbReference>
<dbReference type="PANTHER" id="PTHR47723:SF19">
    <property type="entry name" value="POLYNUCLEOTIDYL TRANSFERASE, RIBONUCLEASE H-LIKE SUPERFAMILY PROTEIN"/>
    <property type="match status" value="1"/>
</dbReference>
<dbReference type="EMBL" id="JARKNE010000006">
    <property type="protein sequence ID" value="KAK5824032.1"/>
    <property type="molecule type" value="Genomic_DNA"/>
</dbReference>
<dbReference type="InterPro" id="IPR044730">
    <property type="entry name" value="RNase_H-like_dom_plant"/>
</dbReference>
<dbReference type="PANTHER" id="PTHR47723">
    <property type="entry name" value="OS05G0353850 PROTEIN"/>
    <property type="match status" value="1"/>
</dbReference>
<reference evidence="2 3" key="1">
    <citation type="submission" date="2023-03" db="EMBL/GenBank/DDBJ databases">
        <title>WGS of Gossypium arboreum.</title>
        <authorList>
            <person name="Yu D."/>
        </authorList>
    </citation>
    <scope>NUCLEOTIDE SEQUENCE [LARGE SCALE GENOMIC DNA]</scope>
    <source>
        <tissue evidence="2">Leaf</tissue>
    </source>
</reference>
<dbReference type="InterPro" id="IPR012337">
    <property type="entry name" value="RNaseH-like_sf"/>
</dbReference>
<feature type="domain" description="RNase H type-1" evidence="1">
    <location>
        <begin position="32"/>
        <end position="107"/>
    </location>
</feature>
<comment type="caution">
    <text evidence="2">The sequence shown here is derived from an EMBL/GenBank/DDBJ whole genome shotgun (WGS) entry which is preliminary data.</text>
</comment>
<evidence type="ECO:0000259" key="1">
    <source>
        <dbReference type="Pfam" id="PF13456"/>
    </source>
</evidence>
<dbReference type="InterPro" id="IPR036397">
    <property type="entry name" value="RNaseH_sf"/>
</dbReference>
<evidence type="ECO:0000313" key="2">
    <source>
        <dbReference type="EMBL" id="KAK5824032.1"/>
    </source>
</evidence>
<keyword evidence="3" id="KW-1185">Reference proteome</keyword>
<accession>A0ABR0PHX3</accession>
<gene>
    <name evidence="2" type="ORF">PVK06_018795</name>
</gene>
<evidence type="ECO:0000313" key="3">
    <source>
        <dbReference type="Proteomes" id="UP001358586"/>
    </source>
</evidence>
<dbReference type="InterPro" id="IPR053151">
    <property type="entry name" value="RNase_H-like"/>
</dbReference>
<dbReference type="Proteomes" id="UP001358586">
    <property type="component" value="Chromosome 6"/>
</dbReference>